<evidence type="ECO:0000256" key="10">
    <source>
        <dbReference type="ARBA" id="ARBA00023027"/>
    </source>
</evidence>
<proteinExistence type="inferred from homology"/>
<evidence type="ECO:0000256" key="7">
    <source>
        <dbReference type="ARBA" id="ARBA00022840"/>
    </source>
</evidence>
<dbReference type="EMBL" id="QZMU01000001">
    <property type="protein sequence ID" value="RRQ22654.1"/>
    <property type="molecule type" value="Genomic_DNA"/>
</dbReference>
<comment type="subunit">
    <text evidence="17">Homotetramer.</text>
</comment>
<feature type="domain" description="YjeF N-terminal" evidence="21">
    <location>
        <begin position="16"/>
        <end position="218"/>
    </location>
</feature>
<evidence type="ECO:0000256" key="11">
    <source>
        <dbReference type="ARBA" id="ARBA00023235"/>
    </source>
</evidence>
<comment type="function">
    <text evidence="18">Catalyzes the epimerization of the S- and R-forms of NAD(P)HX, a damaged form of NAD(P)H that is a result of enzymatic or heat-dependent hydration. This is a prerequisite for the S-specific NAD(P)H-hydrate dehydratase to allow the repair of both epimers of NAD(P)HX.</text>
</comment>
<evidence type="ECO:0000313" key="22">
    <source>
        <dbReference type="EMBL" id="RRQ22654.1"/>
    </source>
</evidence>
<comment type="caution">
    <text evidence="18">Lacks conserved residue(s) required for the propagation of feature annotation.</text>
</comment>
<comment type="catalytic activity">
    <reaction evidence="15 17 19">
        <text>(6S)-NADHX + ADP = AMP + phosphate + NADH + H(+)</text>
        <dbReference type="Rhea" id="RHEA:32223"/>
        <dbReference type="ChEBI" id="CHEBI:15378"/>
        <dbReference type="ChEBI" id="CHEBI:43474"/>
        <dbReference type="ChEBI" id="CHEBI:57945"/>
        <dbReference type="ChEBI" id="CHEBI:64074"/>
        <dbReference type="ChEBI" id="CHEBI:456215"/>
        <dbReference type="ChEBI" id="CHEBI:456216"/>
        <dbReference type="EC" id="4.2.1.136"/>
    </reaction>
</comment>
<dbReference type="InterPro" id="IPR030677">
    <property type="entry name" value="Nnr"/>
</dbReference>
<feature type="binding site" evidence="18">
    <location>
        <begin position="132"/>
        <end position="138"/>
    </location>
    <ligand>
        <name>(6S)-NADPHX</name>
        <dbReference type="ChEBI" id="CHEBI:64076"/>
    </ligand>
</feature>
<feature type="binding site" evidence="18">
    <location>
        <position position="65"/>
    </location>
    <ligand>
        <name>K(+)</name>
        <dbReference type="ChEBI" id="CHEBI:29103"/>
    </ligand>
</feature>
<comment type="catalytic activity">
    <reaction evidence="1 18 19">
        <text>(6R)-NADHX = (6S)-NADHX</text>
        <dbReference type="Rhea" id="RHEA:32215"/>
        <dbReference type="ChEBI" id="CHEBI:64074"/>
        <dbReference type="ChEBI" id="CHEBI:64075"/>
        <dbReference type="EC" id="5.1.99.6"/>
    </reaction>
</comment>
<comment type="similarity">
    <text evidence="3 19">In the N-terminal section; belongs to the NnrE/AIBP family.</text>
</comment>
<dbReference type="PROSITE" id="PS51383">
    <property type="entry name" value="YJEF_C_3"/>
    <property type="match status" value="1"/>
</dbReference>
<keyword evidence="13" id="KW-0511">Multifunctional enzyme</keyword>
<evidence type="ECO:0000256" key="6">
    <source>
        <dbReference type="ARBA" id="ARBA00022741"/>
    </source>
</evidence>
<dbReference type="EC" id="5.1.99.6" evidence="19"/>
<dbReference type="GO" id="GO:0110051">
    <property type="term" value="P:metabolite repair"/>
    <property type="evidence" value="ECO:0007669"/>
    <property type="project" value="TreeGrafter"/>
</dbReference>
<feature type="binding site" evidence="17">
    <location>
        <position position="435"/>
    </location>
    <ligand>
        <name>AMP</name>
        <dbReference type="ChEBI" id="CHEBI:456215"/>
    </ligand>
</feature>
<dbReference type="RefSeq" id="WP_125181995.1">
    <property type="nucleotide sequence ID" value="NZ_QZMU01000001.1"/>
</dbReference>
<keyword evidence="7 17" id="KW-0067">ATP-binding</keyword>
<dbReference type="NCBIfam" id="TIGR00197">
    <property type="entry name" value="yjeF_nterm"/>
    <property type="match status" value="1"/>
</dbReference>
<gene>
    <name evidence="18" type="primary">nnrE</name>
    <name evidence="17" type="synonym">nnrD</name>
    <name evidence="22" type="ORF">D6C00_12425</name>
</gene>
<dbReference type="GO" id="GO:0052856">
    <property type="term" value="F:NAD(P)HX epimerase activity"/>
    <property type="evidence" value="ECO:0007669"/>
    <property type="project" value="UniProtKB-UniRule"/>
</dbReference>
<dbReference type="PANTHER" id="PTHR12592">
    <property type="entry name" value="ATP-DEPENDENT (S)-NAD(P)H-HYDRATE DEHYDRATASE FAMILY MEMBER"/>
    <property type="match status" value="1"/>
</dbReference>
<dbReference type="InterPro" id="IPR036652">
    <property type="entry name" value="YjeF_N_dom_sf"/>
</dbReference>
<dbReference type="Pfam" id="PF01256">
    <property type="entry name" value="Carb_kinase"/>
    <property type="match status" value="1"/>
</dbReference>
<dbReference type="PIRSF" id="PIRSF017184">
    <property type="entry name" value="Nnr"/>
    <property type="match status" value="1"/>
</dbReference>
<evidence type="ECO:0000313" key="23">
    <source>
        <dbReference type="Proteomes" id="UP000287798"/>
    </source>
</evidence>
<evidence type="ECO:0000256" key="5">
    <source>
        <dbReference type="ARBA" id="ARBA00022723"/>
    </source>
</evidence>
<dbReference type="PANTHER" id="PTHR12592:SF0">
    <property type="entry name" value="ATP-DEPENDENT (S)-NAD(P)H-HYDRATE DEHYDRATASE"/>
    <property type="match status" value="1"/>
</dbReference>
<dbReference type="Proteomes" id="UP000287798">
    <property type="component" value="Unassembled WGS sequence"/>
</dbReference>
<comment type="cofactor">
    <cofactor evidence="17">
        <name>Mg(2+)</name>
        <dbReference type="ChEBI" id="CHEBI:18420"/>
    </cofactor>
</comment>
<dbReference type="HAMAP" id="MF_01965">
    <property type="entry name" value="NADHX_dehydratase"/>
    <property type="match status" value="1"/>
</dbReference>
<comment type="catalytic activity">
    <reaction evidence="16 17 19">
        <text>(6S)-NADPHX + ADP = AMP + phosphate + NADPH + H(+)</text>
        <dbReference type="Rhea" id="RHEA:32235"/>
        <dbReference type="ChEBI" id="CHEBI:15378"/>
        <dbReference type="ChEBI" id="CHEBI:43474"/>
        <dbReference type="ChEBI" id="CHEBI:57783"/>
        <dbReference type="ChEBI" id="CHEBI:64076"/>
        <dbReference type="ChEBI" id="CHEBI:456215"/>
        <dbReference type="ChEBI" id="CHEBI:456216"/>
        <dbReference type="EC" id="4.2.1.136"/>
    </reaction>
</comment>
<keyword evidence="5 18" id="KW-0479">Metal-binding</keyword>
<evidence type="ECO:0000256" key="13">
    <source>
        <dbReference type="ARBA" id="ARBA00023268"/>
    </source>
</evidence>
<dbReference type="GO" id="GO:0005524">
    <property type="term" value="F:ATP binding"/>
    <property type="evidence" value="ECO:0007669"/>
    <property type="project" value="UniProtKB-UniRule"/>
</dbReference>
<evidence type="ECO:0000256" key="2">
    <source>
        <dbReference type="ARBA" id="ARBA00000909"/>
    </source>
</evidence>
<dbReference type="Gene3D" id="3.40.50.10260">
    <property type="entry name" value="YjeF N-terminal domain"/>
    <property type="match status" value="1"/>
</dbReference>
<evidence type="ECO:0000256" key="18">
    <source>
        <dbReference type="HAMAP-Rule" id="MF_01966"/>
    </source>
</evidence>
<dbReference type="PROSITE" id="PS51385">
    <property type="entry name" value="YJEF_N"/>
    <property type="match status" value="1"/>
</dbReference>
<evidence type="ECO:0000256" key="15">
    <source>
        <dbReference type="ARBA" id="ARBA00048238"/>
    </source>
</evidence>
<evidence type="ECO:0000256" key="3">
    <source>
        <dbReference type="ARBA" id="ARBA00006001"/>
    </source>
</evidence>
<keyword evidence="11 18" id="KW-0413">Isomerase</keyword>
<comment type="similarity">
    <text evidence="18">Belongs to the NnrE/AIBP family.</text>
</comment>
<keyword evidence="10 17" id="KW-0520">NAD</keyword>
<accession>A0A426QLK8</accession>
<evidence type="ECO:0000256" key="16">
    <source>
        <dbReference type="ARBA" id="ARBA00049209"/>
    </source>
</evidence>
<organism evidence="22 23">
    <name type="scientific">Thiohalobacter thiocyanaticus</name>
    <dbReference type="NCBI Taxonomy" id="585455"/>
    <lineage>
        <taxon>Bacteria</taxon>
        <taxon>Pseudomonadati</taxon>
        <taxon>Pseudomonadota</taxon>
        <taxon>Gammaproteobacteria</taxon>
        <taxon>Thiohalobacterales</taxon>
        <taxon>Thiohalobacteraceae</taxon>
        <taxon>Thiohalobacter</taxon>
    </lineage>
</organism>
<comment type="cofactor">
    <cofactor evidence="18 19">
        <name>K(+)</name>
        <dbReference type="ChEBI" id="CHEBI:29103"/>
    </cofactor>
    <text evidence="18 19">Binds 1 potassium ion per subunit.</text>
</comment>
<comment type="catalytic activity">
    <reaction evidence="2 18 19">
        <text>(6R)-NADPHX = (6S)-NADPHX</text>
        <dbReference type="Rhea" id="RHEA:32227"/>
        <dbReference type="ChEBI" id="CHEBI:64076"/>
        <dbReference type="ChEBI" id="CHEBI:64077"/>
        <dbReference type="EC" id="5.1.99.6"/>
    </reaction>
</comment>
<dbReference type="CDD" id="cd01171">
    <property type="entry name" value="YXKO-related"/>
    <property type="match status" value="1"/>
</dbReference>
<evidence type="ECO:0000256" key="19">
    <source>
        <dbReference type="PIRNR" id="PIRNR017184"/>
    </source>
</evidence>
<protein>
    <recommendedName>
        <fullName evidence="19">Bifunctional NAD(P)H-hydrate repair enzyme</fullName>
    </recommendedName>
    <alternativeName>
        <fullName evidence="19">Nicotinamide nucleotide repair protein</fullName>
    </alternativeName>
    <domain>
        <recommendedName>
            <fullName evidence="19">ADP-dependent (S)-NAD(P)H-hydrate dehydratase</fullName>
            <ecNumber evidence="19">4.2.1.136</ecNumber>
        </recommendedName>
        <alternativeName>
            <fullName evidence="19">ADP-dependent NAD(P)HX dehydratase</fullName>
        </alternativeName>
    </domain>
    <domain>
        <recommendedName>
            <fullName evidence="19">NAD(P)H-hydrate epimerase</fullName>
            <ecNumber evidence="19">5.1.99.6</ecNumber>
        </recommendedName>
    </domain>
</protein>
<dbReference type="EC" id="4.2.1.136" evidence="19"/>
<feature type="binding site" evidence="17">
    <location>
        <position position="370"/>
    </location>
    <ligand>
        <name>(6S)-NADPHX</name>
        <dbReference type="ChEBI" id="CHEBI:64076"/>
    </ligand>
</feature>
<dbReference type="SUPFAM" id="SSF53613">
    <property type="entry name" value="Ribokinase-like"/>
    <property type="match status" value="1"/>
</dbReference>
<feature type="binding site" evidence="17">
    <location>
        <position position="263"/>
    </location>
    <ligand>
        <name>(6S)-NADPHX</name>
        <dbReference type="ChEBI" id="CHEBI:64076"/>
    </ligand>
</feature>
<comment type="caution">
    <text evidence="22">The sequence shown here is derived from an EMBL/GenBank/DDBJ whole genome shotgun (WGS) entry which is preliminary data.</text>
</comment>
<dbReference type="Pfam" id="PF03853">
    <property type="entry name" value="YjeF_N"/>
    <property type="match status" value="1"/>
</dbReference>
<dbReference type="InterPro" id="IPR017953">
    <property type="entry name" value="Carbohydrate_kinase_pred_CS"/>
</dbReference>
<keyword evidence="6 17" id="KW-0547">Nucleotide-binding</keyword>
<dbReference type="GO" id="GO:0046496">
    <property type="term" value="P:nicotinamide nucleotide metabolic process"/>
    <property type="evidence" value="ECO:0007669"/>
    <property type="project" value="UniProtKB-UniRule"/>
</dbReference>
<dbReference type="NCBIfam" id="TIGR00196">
    <property type="entry name" value="yjeF_cterm"/>
    <property type="match status" value="1"/>
</dbReference>
<feature type="domain" description="YjeF C-terminal" evidence="20">
    <location>
        <begin position="228"/>
        <end position="494"/>
    </location>
</feature>
<dbReference type="OrthoDB" id="9806925at2"/>
<dbReference type="Gene3D" id="3.40.1190.20">
    <property type="match status" value="1"/>
</dbReference>
<evidence type="ECO:0000256" key="1">
    <source>
        <dbReference type="ARBA" id="ARBA00000013"/>
    </source>
</evidence>
<sequence length="503" mass="51408">MKPQTGCEPLYSAAQVRELDRIAIEVRGVPGYELMTRAGAAAFAALRRHWPEARRVHVLCGAGNNAGDGYVLARLARAEGWYASVGWLAAPERLQGDARTAWEDAVEAGVTVAPFDAGRLTACEVIVDGLLGTGLQRGVEDDWAAAIAAVNASGVPVLALDIPSGLAADTGRVLGTAIRAALTVTFIGRKVGLYTGQAADHVGEVVFAGLELPADLAADMSPRSWLAGPDYAAARLAPRPRTAHKGAFGHVLIVGGQPGMGGAVRLAGEAAARVGAGLVSIATDPGQVPGVLAGRPELMVAGVTGPQELEPLLARATVIALGPGLGQGRWSRALFERLLRSELPLVLDADALNLLADAPLRRDDWILTPHPGEAARLLGCTTAEVEADRAAAVCRLQERYGGVAVLKGAGSLVCAGDGLWLVPGGNPGMASGGMGDVLTGMIAGLRAQGLAAAEAAVTAVWLHAAAGDRAARAGERGLLAGDLLAELRGLVNPAQGTAHDPHA</sequence>
<feature type="binding site" evidence="18">
    <location>
        <position position="164"/>
    </location>
    <ligand>
        <name>K(+)</name>
        <dbReference type="ChEBI" id="CHEBI:29103"/>
    </ligand>
</feature>
<feature type="binding site" evidence="18">
    <location>
        <position position="128"/>
    </location>
    <ligand>
        <name>K(+)</name>
        <dbReference type="ChEBI" id="CHEBI:29103"/>
    </ligand>
</feature>
<evidence type="ECO:0000256" key="8">
    <source>
        <dbReference type="ARBA" id="ARBA00022857"/>
    </source>
</evidence>
<keyword evidence="12 17" id="KW-0456">Lyase</keyword>
<comment type="similarity">
    <text evidence="4 19">In the C-terminal section; belongs to the NnrD/CARKD family.</text>
</comment>
<comment type="function">
    <text evidence="17">Catalyzes the dehydration of the S-form of NAD(P)HX at the expense of ADP, which is converted to AMP. Together with NAD(P)HX epimerase, which catalyzes the epimerization of the S- and R-forms, the enzyme allows the repair of both epimers of NAD(P)HX, a damaged form of NAD(P)H that is a result of enzymatic or heat-dependent hydration.</text>
</comment>
<comment type="function">
    <text evidence="14 19">Bifunctional enzyme that catalyzes the epimerization of the S- and R-forms of NAD(P)HX and the dehydration of the S-form of NAD(P)HX at the expense of ADP, which is converted to AMP. This allows the repair of both epimers of NAD(P)HX, a damaged form of NAD(P)H that is a result of enzymatic or heat-dependent hydration.</text>
</comment>
<dbReference type="PROSITE" id="PS01050">
    <property type="entry name" value="YJEF_C_2"/>
    <property type="match status" value="1"/>
</dbReference>
<dbReference type="GO" id="GO:0052855">
    <property type="term" value="F:ADP-dependent NAD(P)H-hydrate dehydratase activity"/>
    <property type="evidence" value="ECO:0007669"/>
    <property type="project" value="UniProtKB-UniRule"/>
</dbReference>
<feature type="binding site" evidence="18">
    <location>
        <position position="161"/>
    </location>
    <ligand>
        <name>(6S)-NADPHX</name>
        <dbReference type="ChEBI" id="CHEBI:64076"/>
    </ligand>
</feature>
<evidence type="ECO:0000256" key="9">
    <source>
        <dbReference type="ARBA" id="ARBA00022958"/>
    </source>
</evidence>
<dbReference type="InterPro" id="IPR029056">
    <property type="entry name" value="Ribokinase-like"/>
</dbReference>
<dbReference type="InterPro" id="IPR000631">
    <property type="entry name" value="CARKD"/>
</dbReference>
<evidence type="ECO:0000256" key="4">
    <source>
        <dbReference type="ARBA" id="ARBA00009524"/>
    </source>
</evidence>
<evidence type="ECO:0000256" key="17">
    <source>
        <dbReference type="HAMAP-Rule" id="MF_01965"/>
    </source>
</evidence>
<feature type="binding site" evidence="17">
    <location>
        <begin position="407"/>
        <end position="411"/>
    </location>
    <ligand>
        <name>AMP</name>
        <dbReference type="ChEBI" id="CHEBI:456215"/>
    </ligand>
</feature>
<keyword evidence="8 17" id="KW-0521">NADP</keyword>
<evidence type="ECO:0000256" key="12">
    <source>
        <dbReference type="ARBA" id="ARBA00023239"/>
    </source>
</evidence>
<evidence type="ECO:0000259" key="20">
    <source>
        <dbReference type="PROSITE" id="PS51383"/>
    </source>
</evidence>
<dbReference type="SUPFAM" id="SSF64153">
    <property type="entry name" value="YjeF N-terminal domain-like"/>
    <property type="match status" value="1"/>
</dbReference>
<comment type="similarity">
    <text evidence="17">Belongs to the NnrD/CARKD family.</text>
</comment>
<keyword evidence="23" id="KW-1185">Reference proteome</keyword>
<reference evidence="22 23" key="1">
    <citation type="journal article" date="2010" name="Int. J. Syst. Evol. Microbiol.">
        <title>Thiohalobacter thiocyanaticus gen. nov., sp. nov., a moderately halophilic, sulfur-oxidizing gammaproteobacterium from hypersaline lakes, that utilizes thiocyanate.</title>
        <authorList>
            <person name="Sorokin D.Y."/>
            <person name="Kovaleva O.L."/>
            <person name="Tourova T.P."/>
            <person name="Muyzer G."/>
        </authorList>
    </citation>
    <scope>NUCLEOTIDE SEQUENCE [LARGE SCALE GENOMIC DNA]</scope>
    <source>
        <strain evidence="22 23">Hrh1</strain>
    </source>
</reference>
<dbReference type="AlphaFoldDB" id="A0A426QLK8"/>
<dbReference type="InterPro" id="IPR004443">
    <property type="entry name" value="YjeF_N_dom"/>
</dbReference>
<evidence type="ECO:0000259" key="21">
    <source>
        <dbReference type="PROSITE" id="PS51385"/>
    </source>
</evidence>
<feature type="binding site" evidence="17">
    <location>
        <position position="324"/>
    </location>
    <ligand>
        <name>(6S)-NADPHX</name>
        <dbReference type="ChEBI" id="CHEBI:64076"/>
    </ligand>
</feature>
<dbReference type="GO" id="GO:0046872">
    <property type="term" value="F:metal ion binding"/>
    <property type="evidence" value="ECO:0007669"/>
    <property type="project" value="UniProtKB-UniRule"/>
</dbReference>
<dbReference type="HAMAP" id="MF_01966">
    <property type="entry name" value="NADHX_epimerase"/>
    <property type="match status" value="1"/>
</dbReference>
<name>A0A426QLK8_9GAMM</name>
<evidence type="ECO:0000256" key="14">
    <source>
        <dbReference type="ARBA" id="ARBA00025153"/>
    </source>
</evidence>
<keyword evidence="9 18" id="KW-0630">Potassium</keyword>
<feature type="binding site" evidence="17">
    <location>
        <position position="436"/>
    </location>
    <ligand>
        <name>(6S)-NADPHX</name>
        <dbReference type="ChEBI" id="CHEBI:64076"/>
    </ligand>
</feature>